<dbReference type="InterPro" id="IPR000361">
    <property type="entry name" value="ATAP_core_dom"/>
</dbReference>
<reference evidence="2 3" key="1">
    <citation type="submission" date="2016-08" db="EMBL/GenBank/DDBJ databases">
        <title>Identification and validation of antigenic proteins from Pajaroellobacter abortibovis using de-novo genome sequence assembly and reverse vaccinology.</title>
        <authorList>
            <person name="Welly B.T."/>
            <person name="Miller M.R."/>
            <person name="Stott J.L."/>
            <person name="Blanchard M.T."/>
            <person name="Islas-Trejo A.D."/>
            <person name="O'Rourke S.M."/>
            <person name="Young A.E."/>
            <person name="Medrano J.F."/>
            <person name="Van Eenennaam A.L."/>
        </authorList>
    </citation>
    <scope>NUCLEOTIDE SEQUENCE [LARGE SCALE GENOMIC DNA]</scope>
    <source>
        <strain evidence="2 3">BTF92-0548A/99-0131</strain>
    </source>
</reference>
<keyword evidence="3" id="KW-1185">Reference proteome</keyword>
<dbReference type="AlphaFoldDB" id="A0A1L6MZC3"/>
<dbReference type="Gene3D" id="2.60.300.12">
    <property type="entry name" value="HesB-like domain"/>
    <property type="match status" value="1"/>
</dbReference>
<proteinExistence type="predicted"/>
<protein>
    <recommendedName>
        <fullName evidence="1">Core domain-containing protein</fullName>
    </recommendedName>
</protein>
<accession>A0A1L6MZC3</accession>
<dbReference type="GO" id="GO:0016226">
    <property type="term" value="P:iron-sulfur cluster assembly"/>
    <property type="evidence" value="ECO:0007669"/>
    <property type="project" value="InterPro"/>
</dbReference>
<dbReference type="PANTHER" id="PTHR47265:SF1">
    <property type="entry name" value="IRON-SULFUR ASSEMBLY PROTEIN ISCA, CHLOROPLASTIC"/>
    <property type="match status" value="1"/>
</dbReference>
<dbReference type="PANTHER" id="PTHR47265">
    <property type="entry name" value="IRON-SULFUR ASSEMBLY PROTEIN ISCA, CHLOROPLASTIC"/>
    <property type="match status" value="1"/>
</dbReference>
<dbReference type="NCBIfam" id="TIGR00049">
    <property type="entry name" value="iron-sulfur cluster assembly accessory protein"/>
    <property type="match status" value="1"/>
</dbReference>
<evidence type="ECO:0000313" key="2">
    <source>
        <dbReference type="EMBL" id="APS00872.1"/>
    </source>
</evidence>
<evidence type="ECO:0000259" key="1">
    <source>
        <dbReference type="Pfam" id="PF01521"/>
    </source>
</evidence>
<name>A0A1L6MZC3_9BACT</name>
<dbReference type="InterPro" id="IPR016092">
    <property type="entry name" value="ATAP"/>
</dbReference>
<dbReference type="SUPFAM" id="SSF89360">
    <property type="entry name" value="HesB-like domain"/>
    <property type="match status" value="1"/>
</dbReference>
<dbReference type="Pfam" id="PF01521">
    <property type="entry name" value="Fe-S_biosyn"/>
    <property type="match status" value="1"/>
</dbReference>
<dbReference type="GO" id="GO:0030674">
    <property type="term" value="F:protein-macromolecule adaptor activity"/>
    <property type="evidence" value="ECO:0007669"/>
    <property type="project" value="TreeGrafter"/>
</dbReference>
<dbReference type="Proteomes" id="UP000185544">
    <property type="component" value="Chromosome"/>
</dbReference>
<dbReference type="InterPro" id="IPR031108">
    <property type="entry name" value="IscA_plant_cyanobact"/>
</dbReference>
<gene>
    <name evidence="2" type="ORF">BCY86_03505</name>
</gene>
<dbReference type="GO" id="GO:0051537">
    <property type="term" value="F:2 iron, 2 sulfur cluster binding"/>
    <property type="evidence" value="ECO:0007669"/>
    <property type="project" value="UniProtKB-ARBA"/>
</dbReference>
<dbReference type="EMBL" id="CP016908">
    <property type="protein sequence ID" value="APS00872.1"/>
    <property type="molecule type" value="Genomic_DNA"/>
</dbReference>
<dbReference type="InterPro" id="IPR035903">
    <property type="entry name" value="HesB-like_dom_sf"/>
</dbReference>
<sequence length="124" mass="13788">MGTKKEEKGFVTSSEPPISVSERALEAIRAKLAKRQTPDALIRIGVRGGGCVGYAYVIEFHDGPPRARDLLFEFDGVKIICDPKSILYLKGSVLDWEQTLMYQGFKFKNPMEKTNCGCGHSFTV</sequence>
<organism evidence="2 3">
    <name type="scientific">Pajaroellobacter abortibovis</name>
    <dbReference type="NCBI Taxonomy" id="1882918"/>
    <lineage>
        <taxon>Bacteria</taxon>
        <taxon>Pseudomonadati</taxon>
        <taxon>Myxococcota</taxon>
        <taxon>Polyangia</taxon>
        <taxon>Polyangiales</taxon>
        <taxon>Polyangiaceae</taxon>
    </lineage>
</organism>
<dbReference type="STRING" id="1882918.BCY86_03505"/>
<evidence type="ECO:0000313" key="3">
    <source>
        <dbReference type="Proteomes" id="UP000185544"/>
    </source>
</evidence>
<dbReference type="KEGG" id="pabo:BCY86_03505"/>
<feature type="domain" description="Core" evidence="1">
    <location>
        <begin position="18"/>
        <end position="119"/>
    </location>
</feature>